<dbReference type="Pfam" id="PF13711">
    <property type="entry name" value="DUF4160"/>
    <property type="match status" value="1"/>
</dbReference>
<organism evidence="1 2">
    <name type="scientific">Candidatus Dojkabacteria bacterium</name>
    <dbReference type="NCBI Taxonomy" id="2099670"/>
    <lineage>
        <taxon>Bacteria</taxon>
        <taxon>Candidatus Dojkabacteria</taxon>
    </lineage>
</organism>
<dbReference type="Proteomes" id="UP000782843">
    <property type="component" value="Unassembled WGS sequence"/>
</dbReference>
<dbReference type="EMBL" id="JAGQLG010000168">
    <property type="protein sequence ID" value="MCA9382564.1"/>
    <property type="molecule type" value="Genomic_DNA"/>
</dbReference>
<proteinExistence type="predicted"/>
<dbReference type="AlphaFoldDB" id="A0A955L3Z3"/>
<feature type="non-terminal residue" evidence="1">
    <location>
        <position position="1"/>
    </location>
</feature>
<evidence type="ECO:0000313" key="2">
    <source>
        <dbReference type="Proteomes" id="UP000782843"/>
    </source>
</evidence>
<reference evidence="1" key="2">
    <citation type="journal article" date="2021" name="Microbiome">
        <title>Successional dynamics and alternative stable states in a saline activated sludge microbial community over 9 years.</title>
        <authorList>
            <person name="Wang Y."/>
            <person name="Ye J."/>
            <person name="Ju F."/>
            <person name="Liu L."/>
            <person name="Boyd J.A."/>
            <person name="Deng Y."/>
            <person name="Parks D.H."/>
            <person name="Jiang X."/>
            <person name="Yin X."/>
            <person name="Woodcroft B.J."/>
            <person name="Tyson G.W."/>
            <person name="Hugenholtz P."/>
            <person name="Polz M.F."/>
            <person name="Zhang T."/>
        </authorList>
    </citation>
    <scope>NUCLEOTIDE SEQUENCE</scope>
    <source>
        <strain evidence="1">HKST-UBA10</strain>
    </source>
</reference>
<sequence length="225" mass="26566">GIVIDEKALKSASEQVNRKFLPLLLDHNPKKILGVNLYSQVYKLDPDRYALIVLSGIYETDCEKNKYKIGDKNITSEDNKYMYRKMIRKSIATFRNELSKIPSMKYKPPKTLEGEIEEYLNRTMVDDNGRVYEIRAYIDSTHDLRIEIFPRDHLENPPHFHIISKQRGINARFNVYTLEHIDTKKGKVSSNDVKKIKKFFEMHQDVYEKLLKKYNLFREANEISS</sequence>
<evidence type="ECO:0000313" key="1">
    <source>
        <dbReference type="EMBL" id="MCA9382564.1"/>
    </source>
</evidence>
<dbReference type="InterPro" id="IPR025427">
    <property type="entry name" value="DUF4160"/>
</dbReference>
<reference evidence="1" key="1">
    <citation type="submission" date="2020-04" db="EMBL/GenBank/DDBJ databases">
        <authorList>
            <person name="Zhang T."/>
        </authorList>
    </citation>
    <scope>NUCLEOTIDE SEQUENCE</scope>
    <source>
        <strain evidence="1">HKST-UBA10</strain>
    </source>
</reference>
<name>A0A955L3Z3_9BACT</name>
<comment type="caution">
    <text evidence="1">The sequence shown here is derived from an EMBL/GenBank/DDBJ whole genome shotgun (WGS) entry which is preliminary data.</text>
</comment>
<gene>
    <name evidence="1" type="ORF">KC660_04115</name>
</gene>
<protein>
    <submittedName>
        <fullName evidence="1">DUF4160 domain-containing protein</fullName>
    </submittedName>
</protein>
<accession>A0A955L3Z3</accession>